<dbReference type="InterPro" id="IPR011676">
    <property type="entry name" value="DUF1618"/>
</dbReference>
<organism evidence="4 5">
    <name type="scientific">Digitaria exilis</name>
    <dbReference type="NCBI Taxonomy" id="1010633"/>
    <lineage>
        <taxon>Eukaryota</taxon>
        <taxon>Viridiplantae</taxon>
        <taxon>Streptophyta</taxon>
        <taxon>Embryophyta</taxon>
        <taxon>Tracheophyta</taxon>
        <taxon>Spermatophyta</taxon>
        <taxon>Magnoliopsida</taxon>
        <taxon>Liliopsida</taxon>
        <taxon>Poales</taxon>
        <taxon>Poaceae</taxon>
        <taxon>PACMAD clade</taxon>
        <taxon>Panicoideae</taxon>
        <taxon>Panicodae</taxon>
        <taxon>Paniceae</taxon>
        <taxon>Anthephorinae</taxon>
        <taxon>Digitaria</taxon>
    </lineage>
</organism>
<gene>
    <name evidence="4" type="ORF">HU200_053901</name>
</gene>
<name>A0A835ALS5_9POAL</name>
<feature type="region of interest" description="Disordered" evidence="1">
    <location>
        <begin position="113"/>
        <end position="166"/>
    </location>
</feature>
<keyword evidence="2" id="KW-0732">Signal</keyword>
<sequence length="649" mass="71413">MAAPASMMSVVVLVAALVVLSSWSPVQVAVGQVPPVPPTANSGQVNACNGNCTVACNAVGNAACPGSCFGTPPANPQVCTICKTTASNDRHAAAPNRIAKKLAAFSYFGGMGPVPRGRRGPSSRPANGERKKPSPSPTRCAGTELTKPAASPPPPPRTPGWMEPPLPAPAGDGSWLILDRFVHYSRRHRGVVEGDATTSSPAEDCAGRHVRVSLRIADPPAVSRLYLHWTDRPQIALPFTEPAAIAAHRNSILFRMTVPFDDFRWWHDTPSFPTEHFVYSCCSSSSPPSLTALPPCFHGGGKDRVLDKAVRQHRSQRQRIMFDEDMGILCHGDNGEFTVAHLACRRKKLELCLVHHPPSASGAAMEWSVKELKTPPDMKIDLKSWRNDVVIPIGKSLCWVDYYQGLLLVDVLAVGAQSKPNPEHLHGIRLPAQALKPCRLYDDVGEPDPFRHVCVTDNGIIKLVCVFANHPPSDDDFKIITWTLVDINKGSWIKVVDTIMVADKFFGLYDAAQSCLPRVNPTFPVMSLVDPDVICFLLKKERSNLTWMVEVNMRSKVLQSSTLYINKEEEGHPSEKDKEEGHPSEKDSIRSFFGHYFIPTKFSSYLSKDAITSRKLSEGMQKAKEERAMQKAKEERAMQKGKVKEEPKE</sequence>
<reference evidence="4" key="1">
    <citation type="submission" date="2020-07" db="EMBL/GenBank/DDBJ databases">
        <title>Genome sequence and genetic diversity analysis of an under-domesticated orphan crop, white fonio (Digitaria exilis).</title>
        <authorList>
            <person name="Bennetzen J.L."/>
            <person name="Chen S."/>
            <person name="Ma X."/>
            <person name="Wang X."/>
            <person name="Yssel A.E.J."/>
            <person name="Chaluvadi S.R."/>
            <person name="Johnson M."/>
            <person name="Gangashetty P."/>
            <person name="Hamidou F."/>
            <person name="Sanogo M.D."/>
            <person name="Zwaenepoel A."/>
            <person name="Wallace J."/>
            <person name="Van De Peer Y."/>
            <person name="Van Deynze A."/>
        </authorList>
    </citation>
    <scope>NUCLEOTIDE SEQUENCE</scope>
    <source>
        <tissue evidence="4">Leaves</tissue>
    </source>
</reference>
<dbReference type="Pfam" id="PF07762">
    <property type="entry name" value="DUF1618"/>
    <property type="match status" value="1"/>
</dbReference>
<keyword evidence="5" id="KW-1185">Reference proteome</keyword>
<dbReference type="AlphaFoldDB" id="A0A835ALS5"/>
<evidence type="ECO:0000256" key="1">
    <source>
        <dbReference type="SAM" id="MobiDB-lite"/>
    </source>
</evidence>
<feature type="domain" description="DUF1618" evidence="3">
    <location>
        <begin position="399"/>
        <end position="535"/>
    </location>
</feature>
<dbReference type="PANTHER" id="PTHR33074">
    <property type="entry name" value="EXPRESSED PROTEIN-RELATED"/>
    <property type="match status" value="1"/>
</dbReference>
<dbReference type="PANTHER" id="PTHR33074:SF79">
    <property type="entry name" value="EXPRESSED PROTEIN"/>
    <property type="match status" value="1"/>
</dbReference>
<proteinExistence type="predicted"/>
<dbReference type="OrthoDB" id="585971at2759"/>
<dbReference type="Proteomes" id="UP000636709">
    <property type="component" value="Unassembled WGS sequence"/>
</dbReference>
<dbReference type="EMBL" id="JACEFO010002322">
    <property type="protein sequence ID" value="KAF8666012.1"/>
    <property type="molecule type" value="Genomic_DNA"/>
</dbReference>
<feature type="signal peptide" evidence="2">
    <location>
        <begin position="1"/>
        <end position="31"/>
    </location>
</feature>
<feature type="compositionally biased region" description="Pro residues" evidence="1">
    <location>
        <begin position="150"/>
        <end position="166"/>
    </location>
</feature>
<feature type="chain" id="PRO_5032915730" description="DUF1618 domain-containing protein" evidence="2">
    <location>
        <begin position="32"/>
        <end position="649"/>
    </location>
</feature>
<accession>A0A835ALS5</accession>
<evidence type="ECO:0000256" key="2">
    <source>
        <dbReference type="SAM" id="SignalP"/>
    </source>
</evidence>
<feature type="region of interest" description="Disordered" evidence="1">
    <location>
        <begin position="616"/>
        <end position="649"/>
    </location>
</feature>
<comment type="caution">
    <text evidence="4">The sequence shown here is derived from an EMBL/GenBank/DDBJ whole genome shotgun (WGS) entry which is preliminary data.</text>
</comment>
<protein>
    <recommendedName>
        <fullName evidence="3">DUF1618 domain-containing protein</fullName>
    </recommendedName>
</protein>
<evidence type="ECO:0000313" key="5">
    <source>
        <dbReference type="Proteomes" id="UP000636709"/>
    </source>
</evidence>
<evidence type="ECO:0000259" key="3">
    <source>
        <dbReference type="Pfam" id="PF07762"/>
    </source>
</evidence>
<evidence type="ECO:0000313" key="4">
    <source>
        <dbReference type="EMBL" id="KAF8666012.1"/>
    </source>
</evidence>